<keyword evidence="14 17" id="KW-0472">Membrane</keyword>
<keyword evidence="15" id="KW-0829">Tyrosine-protein kinase</keyword>
<feature type="domain" description="Polysaccharide chain length determinant N-terminal" evidence="18">
    <location>
        <begin position="8"/>
        <end position="92"/>
    </location>
</feature>
<dbReference type="GO" id="GO:0005886">
    <property type="term" value="C:plasma membrane"/>
    <property type="evidence" value="ECO:0007669"/>
    <property type="project" value="UniProtKB-SubCell"/>
</dbReference>
<keyword evidence="13 17" id="KW-1133">Transmembrane helix</keyword>
<evidence type="ECO:0000256" key="10">
    <source>
        <dbReference type="ARBA" id="ARBA00022741"/>
    </source>
</evidence>
<evidence type="ECO:0000256" key="1">
    <source>
        <dbReference type="ARBA" id="ARBA00004429"/>
    </source>
</evidence>
<evidence type="ECO:0000256" key="8">
    <source>
        <dbReference type="ARBA" id="ARBA00022679"/>
    </source>
</evidence>
<protein>
    <recommendedName>
        <fullName evidence="5">non-specific protein-tyrosine kinase</fullName>
        <ecNumber evidence="5">2.7.10.2</ecNumber>
    </recommendedName>
</protein>
<organism evidence="21 22">
    <name type="scientific">Acetivibrio thermocellus AD2</name>
    <dbReference type="NCBI Taxonomy" id="1138384"/>
    <lineage>
        <taxon>Bacteria</taxon>
        <taxon>Bacillati</taxon>
        <taxon>Bacillota</taxon>
        <taxon>Clostridia</taxon>
        <taxon>Eubacteriales</taxon>
        <taxon>Oscillospiraceae</taxon>
        <taxon>Acetivibrio</taxon>
    </lineage>
</organism>
<evidence type="ECO:0000256" key="14">
    <source>
        <dbReference type="ARBA" id="ARBA00023136"/>
    </source>
</evidence>
<dbReference type="GO" id="GO:0005524">
    <property type="term" value="F:ATP binding"/>
    <property type="evidence" value="ECO:0007669"/>
    <property type="project" value="UniProtKB-KW"/>
</dbReference>
<evidence type="ECO:0000256" key="12">
    <source>
        <dbReference type="ARBA" id="ARBA00022840"/>
    </source>
</evidence>
<dbReference type="InterPro" id="IPR032807">
    <property type="entry name" value="GNVR"/>
</dbReference>
<evidence type="ECO:0000256" key="3">
    <source>
        <dbReference type="ARBA" id="ARBA00007316"/>
    </source>
</evidence>
<comment type="similarity">
    <text evidence="2">Belongs to the CpsC/CapA family.</text>
</comment>
<accession>A0AB36TE44</accession>
<dbReference type="CDD" id="cd05387">
    <property type="entry name" value="BY-kinase"/>
    <property type="match status" value="1"/>
</dbReference>
<keyword evidence="9 17" id="KW-0812">Transmembrane</keyword>
<keyword evidence="12" id="KW-0067">ATP-binding</keyword>
<comment type="similarity">
    <text evidence="4">Belongs to the etk/wzc family.</text>
</comment>
<evidence type="ECO:0000256" key="5">
    <source>
        <dbReference type="ARBA" id="ARBA00011903"/>
    </source>
</evidence>
<evidence type="ECO:0000313" key="21">
    <source>
        <dbReference type="EMBL" id="PFH02167.1"/>
    </source>
</evidence>
<dbReference type="InterPro" id="IPR005702">
    <property type="entry name" value="Wzc-like_C"/>
</dbReference>
<reference evidence="21 22" key="1">
    <citation type="submission" date="2017-09" db="EMBL/GenBank/DDBJ databases">
        <title>Evaluation of Pacific Biosciences Sequencing Technology to Finishing C. thermocellum Genome Sequences.</title>
        <authorList>
            <person name="Brown S."/>
        </authorList>
    </citation>
    <scope>NUCLEOTIDE SEQUENCE [LARGE SCALE GENOMIC DNA]</scope>
    <source>
        <strain evidence="21 22">AD2</strain>
    </source>
</reference>
<evidence type="ECO:0000256" key="17">
    <source>
        <dbReference type="SAM" id="Phobius"/>
    </source>
</evidence>
<dbReference type="InterPro" id="IPR003856">
    <property type="entry name" value="LPS_length_determ_N"/>
</dbReference>
<dbReference type="EMBL" id="PDBW01000001">
    <property type="protein sequence ID" value="PFH02167.1"/>
    <property type="molecule type" value="Genomic_DNA"/>
</dbReference>
<keyword evidence="7" id="KW-0997">Cell inner membrane</keyword>
<sequence>MEKDDILEIDLREIVYILLKKWYLIVLCFVLSAGTAFVVTQFYIKPVYKAETTLFLGKEKDQVSLSFSDIQVNNQLVVDYREILQSRRVAEIINQKFGVGIQEFQKNVNVKTVKDSRLFSISYEDTDPKRAADIVNELATVIQKMADEIIQVKNIKVIDTAKIPEIPIKPNKKMNICVAGLFGLVLGIGLIFLLELIDHTFKKPEEVEKMLGINVIGTIPAFDGGKRGKKKAKDEKELQEQYLKNLIVHNNPKSASAEAFRELRTNLYYSSVDSEVKTIVVTSPTLGDGKTVTAVNLAITLARSGKKVLVIDADLRKPKVHHYFGVKNKEGLTNLLTDSKEEVKIKTTERSDISNLYIITSGPIPPNPAEMLNSNRMKSLLEKVREEYDIVIIDTPPVGQVTDAAILAGITDGVILVLASGQTRIEMAKRAFKSLESVKARFIGAVLTKLDTERTGYYYSYKYE</sequence>
<comment type="similarity">
    <text evidence="3">Belongs to the CpsD/CapB family.</text>
</comment>
<dbReference type="PANTHER" id="PTHR32309">
    <property type="entry name" value="TYROSINE-PROTEIN KINASE"/>
    <property type="match status" value="1"/>
</dbReference>
<keyword evidence="11" id="KW-0418">Kinase</keyword>
<dbReference type="GO" id="GO:0042802">
    <property type="term" value="F:identical protein binding"/>
    <property type="evidence" value="ECO:0007669"/>
    <property type="project" value="UniProtKB-ARBA"/>
</dbReference>
<dbReference type="SUPFAM" id="SSF52540">
    <property type="entry name" value="P-loop containing nucleoside triphosphate hydrolases"/>
    <property type="match status" value="1"/>
</dbReference>
<evidence type="ECO:0000313" key="22">
    <source>
        <dbReference type="Proteomes" id="UP000223596"/>
    </source>
</evidence>
<dbReference type="AlphaFoldDB" id="A0AB36TE44"/>
<evidence type="ECO:0000256" key="2">
    <source>
        <dbReference type="ARBA" id="ARBA00006683"/>
    </source>
</evidence>
<dbReference type="Gene3D" id="3.40.50.300">
    <property type="entry name" value="P-loop containing nucleotide triphosphate hydrolases"/>
    <property type="match status" value="1"/>
</dbReference>
<comment type="caution">
    <text evidence="21">The sequence shown here is derived from an EMBL/GenBank/DDBJ whole genome shotgun (WGS) entry which is preliminary data.</text>
</comment>
<evidence type="ECO:0000256" key="4">
    <source>
        <dbReference type="ARBA" id="ARBA00008883"/>
    </source>
</evidence>
<comment type="subcellular location">
    <subcellularLocation>
        <location evidence="1">Cell inner membrane</location>
        <topology evidence="1">Multi-pass membrane protein</topology>
    </subcellularLocation>
</comment>
<evidence type="ECO:0000256" key="13">
    <source>
        <dbReference type="ARBA" id="ARBA00022989"/>
    </source>
</evidence>
<dbReference type="Pfam" id="PF02706">
    <property type="entry name" value="Wzz"/>
    <property type="match status" value="1"/>
</dbReference>
<keyword evidence="10" id="KW-0547">Nucleotide-binding</keyword>
<evidence type="ECO:0000256" key="9">
    <source>
        <dbReference type="ARBA" id="ARBA00022692"/>
    </source>
</evidence>
<evidence type="ECO:0000256" key="15">
    <source>
        <dbReference type="ARBA" id="ARBA00023137"/>
    </source>
</evidence>
<dbReference type="FunFam" id="3.40.50.300:FF:000527">
    <property type="entry name" value="Tyrosine-protein kinase etk"/>
    <property type="match status" value="1"/>
</dbReference>
<proteinExistence type="inferred from homology"/>
<dbReference type="EC" id="2.7.10.2" evidence="5"/>
<feature type="transmembrane region" description="Helical" evidence="17">
    <location>
        <begin position="22"/>
        <end position="44"/>
    </location>
</feature>
<evidence type="ECO:0000256" key="16">
    <source>
        <dbReference type="ARBA" id="ARBA00051245"/>
    </source>
</evidence>
<evidence type="ECO:0000256" key="7">
    <source>
        <dbReference type="ARBA" id="ARBA00022519"/>
    </source>
</evidence>
<dbReference type="Pfam" id="PF13807">
    <property type="entry name" value="GNVR"/>
    <property type="match status" value="1"/>
</dbReference>
<feature type="domain" description="Tyrosine-protein kinase G-rich" evidence="20">
    <location>
        <begin position="143"/>
        <end position="193"/>
    </location>
</feature>
<dbReference type="RefSeq" id="WP_003517112.1">
    <property type="nucleotide sequence ID" value="NZ_CP013828.1"/>
</dbReference>
<dbReference type="InterPro" id="IPR027417">
    <property type="entry name" value="P-loop_NTPase"/>
</dbReference>
<dbReference type="Proteomes" id="UP000223596">
    <property type="component" value="Unassembled WGS sequence"/>
</dbReference>
<feature type="domain" description="AAA" evidence="19">
    <location>
        <begin position="277"/>
        <end position="439"/>
    </location>
</feature>
<name>A0AB36TE44_ACETH</name>
<evidence type="ECO:0000256" key="11">
    <source>
        <dbReference type="ARBA" id="ARBA00022777"/>
    </source>
</evidence>
<evidence type="ECO:0000259" key="18">
    <source>
        <dbReference type="Pfam" id="PF02706"/>
    </source>
</evidence>
<keyword evidence="6" id="KW-1003">Cell membrane</keyword>
<dbReference type="PANTHER" id="PTHR32309:SF13">
    <property type="entry name" value="FERRIC ENTEROBACTIN TRANSPORT PROTEIN FEPE"/>
    <property type="match status" value="1"/>
</dbReference>
<evidence type="ECO:0000259" key="20">
    <source>
        <dbReference type="Pfam" id="PF13807"/>
    </source>
</evidence>
<dbReference type="NCBIfam" id="TIGR01007">
    <property type="entry name" value="eps_fam"/>
    <property type="match status" value="1"/>
</dbReference>
<evidence type="ECO:0000256" key="6">
    <source>
        <dbReference type="ARBA" id="ARBA00022475"/>
    </source>
</evidence>
<evidence type="ECO:0000259" key="19">
    <source>
        <dbReference type="Pfam" id="PF13614"/>
    </source>
</evidence>
<keyword evidence="8" id="KW-0808">Transferase</keyword>
<dbReference type="Pfam" id="PF13614">
    <property type="entry name" value="AAA_31"/>
    <property type="match status" value="1"/>
</dbReference>
<feature type="transmembrane region" description="Helical" evidence="17">
    <location>
        <begin position="176"/>
        <end position="194"/>
    </location>
</feature>
<comment type="catalytic activity">
    <reaction evidence="16">
        <text>L-tyrosyl-[protein] + ATP = O-phospho-L-tyrosyl-[protein] + ADP + H(+)</text>
        <dbReference type="Rhea" id="RHEA:10596"/>
        <dbReference type="Rhea" id="RHEA-COMP:10136"/>
        <dbReference type="Rhea" id="RHEA-COMP:20101"/>
        <dbReference type="ChEBI" id="CHEBI:15378"/>
        <dbReference type="ChEBI" id="CHEBI:30616"/>
        <dbReference type="ChEBI" id="CHEBI:46858"/>
        <dbReference type="ChEBI" id="CHEBI:61978"/>
        <dbReference type="ChEBI" id="CHEBI:456216"/>
        <dbReference type="EC" id="2.7.10.2"/>
    </reaction>
</comment>
<dbReference type="InterPro" id="IPR050445">
    <property type="entry name" value="Bact_polysacc_biosynth/exp"/>
</dbReference>
<dbReference type="InterPro" id="IPR025669">
    <property type="entry name" value="AAA_dom"/>
</dbReference>
<gene>
    <name evidence="21" type="ORF">M972_11933</name>
</gene>
<dbReference type="GO" id="GO:0004715">
    <property type="term" value="F:non-membrane spanning protein tyrosine kinase activity"/>
    <property type="evidence" value="ECO:0007669"/>
    <property type="project" value="UniProtKB-EC"/>
</dbReference>